<dbReference type="EMBL" id="QFZK01000008">
    <property type="protein sequence ID" value="RFO96377.1"/>
    <property type="molecule type" value="Genomic_DNA"/>
</dbReference>
<reference evidence="2 3" key="1">
    <citation type="submission" date="2018-05" db="EMBL/GenBank/DDBJ databases">
        <title>Rhodoferax soyangensis sp.nov., isolated from an oligotrophic freshwater lake.</title>
        <authorList>
            <person name="Park M."/>
        </authorList>
    </citation>
    <scope>NUCLEOTIDE SEQUENCE [LARGE SCALE GENOMIC DNA]</scope>
    <source>
        <strain evidence="2 3">IMCC26218</strain>
    </source>
</reference>
<dbReference type="OrthoDB" id="9788660at2"/>
<keyword evidence="3" id="KW-1185">Reference proteome</keyword>
<evidence type="ECO:0000313" key="3">
    <source>
        <dbReference type="Proteomes" id="UP000260665"/>
    </source>
</evidence>
<dbReference type="AlphaFoldDB" id="A0A3E1RAK5"/>
<dbReference type="CDD" id="cd02440">
    <property type="entry name" value="AdoMet_MTases"/>
    <property type="match status" value="1"/>
</dbReference>
<dbReference type="PANTHER" id="PTHR12843">
    <property type="entry name" value="PROTEIN-LYSINE N-METHYLTRANSFERASE METTL10"/>
    <property type="match status" value="1"/>
</dbReference>
<dbReference type="InterPro" id="IPR029063">
    <property type="entry name" value="SAM-dependent_MTases_sf"/>
</dbReference>
<proteinExistence type="predicted"/>
<evidence type="ECO:0000259" key="1">
    <source>
        <dbReference type="Pfam" id="PF13649"/>
    </source>
</evidence>
<dbReference type="GO" id="GO:0032259">
    <property type="term" value="P:methylation"/>
    <property type="evidence" value="ECO:0007669"/>
    <property type="project" value="UniProtKB-KW"/>
</dbReference>
<keyword evidence="2" id="KW-0489">Methyltransferase</keyword>
<dbReference type="InterPro" id="IPR041698">
    <property type="entry name" value="Methyltransf_25"/>
</dbReference>
<dbReference type="Pfam" id="PF13649">
    <property type="entry name" value="Methyltransf_25"/>
    <property type="match status" value="1"/>
</dbReference>
<dbReference type="SUPFAM" id="SSF53335">
    <property type="entry name" value="S-adenosyl-L-methionine-dependent methyltransferases"/>
    <property type="match status" value="1"/>
</dbReference>
<name>A0A3E1RAK5_9BURK</name>
<feature type="domain" description="Methyltransferase" evidence="1">
    <location>
        <begin position="45"/>
        <end position="141"/>
    </location>
</feature>
<accession>A0A3E1RAK5</accession>
<gene>
    <name evidence="2" type="ORF">DIC66_13810</name>
</gene>
<sequence>MNDQSEHWEKVYQTKSAEAVSWFQEHAYRSLDIIRSIGADKSAGIVDVGGGASTLVDDLLADGFRGITVLDLSHSALEVARSRLGAKSALASWIAGDICSVELPEQSYDIWHDRAVFHFLTEARDREAYVRQVMKSVKPGGQVIVATFAPNGPEQCSGLPVARYAPDQLHGEFGPAFDLVEHALEDHTTPWGTIQHFVYCHCVKSH</sequence>
<comment type="caution">
    <text evidence="2">The sequence shown here is derived from an EMBL/GenBank/DDBJ whole genome shotgun (WGS) entry which is preliminary data.</text>
</comment>
<organism evidence="2 3">
    <name type="scientific">Rhodoferax lacus</name>
    <dbReference type="NCBI Taxonomy" id="2184758"/>
    <lineage>
        <taxon>Bacteria</taxon>
        <taxon>Pseudomonadati</taxon>
        <taxon>Pseudomonadota</taxon>
        <taxon>Betaproteobacteria</taxon>
        <taxon>Burkholderiales</taxon>
        <taxon>Comamonadaceae</taxon>
        <taxon>Rhodoferax</taxon>
    </lineage>
</organism>
<dbReference type="Proteomes" id="UP000260665">
    <property type="component" value="Unassembled WGS sequence"/>
</dbReference>
<dbReference type="GO" id="GO:0008168">
    <property type="term" value="F:methyltransferase activity"/>
    <property type="evidence" value="ECO:0007669"/>
    <property type="project" value="UniProtKB-KW"/>
</dbReference>
<dbReference type="Gene3D" id="3.40.50.150">
    <property type="entry name" value="Vaccinia Virus protein VP39"/>
    <property type="match status" value="1"/>
</dbReference>
<keyword evidence="2" id="KW-0808">Transferase</keyword>
<dbReference type="PANTHER" id="PTHR12843:SF5">
    <property type="entry name" value="EEF1A LYSINE METHYLTRANSFERASE 2"/>
    <property type="match status" value="1"/>
</dbReference>
<protein>
    <submittedName>
        <fullName evidence="2">SAM-dependent methyltransferase</fullName>
    </submittedName>
</protein>
<evidence type="ECO:0000313" key="2">
    <source>
        <dbReference type="EMBL" id="RFO96377.1"/>
    </source>
</evidence>
<dbReference type="RefSeq" id="WP_117178168.1">
    <property type="nucleotide sequence ID" value="NZ_QFZK01000008.1"/>
</dbReference>